<dbReference type="GO" id="GO:0036503">
    <property type="term" value="P:ERAD pathway"/>
    <property type="evidence" value="ECO:0007669"/>
    <property type="project" value="UniProtKB-ARBA"/>
</dbReference>
<gene>
    <name evidence="9" type="ORF">B0A50_08278</name>
</gene>
<dbReference type="GO" id="GO:1904380">
    <property type="term" value="P:endoplasmic reticulum mannose trimming"/>
    <property type="evidence" value="ECO:0007669"/>
    <property type="project" value="InterPro"/>
</dbReference>
<accession>A0A4V5N382</accession>
<evidence type="ECO:0000256" key="7">
    <source>
        <dbReference type="RuleBase" id="RU361193"/>
    </source>
</evidence>
<comment type="similarity">
    <text evidence="2 7">Belongs to the glycosyl hydrolase 47 family.</text>
</comment>
<keyword evidence="10" id="KW-1185">Reference proteome</keyword>
<evidence type="ECO:0000256" key="5">
    <source>
        <dbReference type="PIRSR" id="PIRSR601382-1"/>
    </source>
</evidence>
<keyword evidence="7" id="KW-0326">Glycosidase</keyword>
<comment type="cofactor">
    <cofactor evidence="6">
        <name>Ca(2+)</name>
        <dbReference type="ChEBI" id="CHEBI:29108"/>
    </cofactor>
</comment>
<proteinExistence type="inferred from homology"/>
<evidence type="ECO:0000256" key="6">
    <source>
        <dbReference type="PIRSR" id="PIRSR601382-2"/>
    </source>
</evidence>
<evidence type="ECO:0000256" key="2">
    <source>
        <dbReference type="ARBA" id="ARBA00007658"/>
    </source>
</evidence>
<dbReference type="UniPathway" id="UPA00378"/>
<dbReference type="AlphaFoldDB" id="A0A4V5N382"/>
<keyword evidence="7" id="KW-0378">Hydrolase</keyword>
<dbReference type="OrthoDB" id="8118055at2759"/>
<keyword evidence="6" id="KW-0106">Calcium</keyword>
<dbReference type="GO" id="GO:0005509">
    <property type="term" value="F:calcium ion binding"/>
    <property type="evidence" value="ECO:0007669"/>
    <property type="project" value="InterPro"/>
</dbReference>
<dbReference type="SUPFAM" id="SSF48225">
    <property type="entry name" value="Seven-hairpin glycosidases"/>
    <property type="match status" value="1"/>
</dbReference>
<keyword evidence="3" id="KW-0256">Endoplasmic reticulum</keyword>
<keyword evidence="4" id="KW-0325">Glycoprotein</keyword>
<keyword evidence="6" id="KW-0479">Metal-binding</keyword>
<feature type="binding site" evidence="6">
    <location>
        <position position="543"/>
    </location>
    <ligand>
        <name>Ca(2+)</name>
        <dbReference type="ChEBI" id="CHEBI:29108"/>
    </ligand>
</feature>
<dbReference type="GO" id="GO:0044322">
    <property type="term" value="C:endoplasmic reticulum quality control compartment"/>
    <property type="evidence" value="ECO:0007669"/>
    <property type="project" value="GOC"/>
</dbReference>
<dbReference type="EC" id="3.2.1.-" evidence="7"/>
<evidence type="ECO:0000256" key="3">
    <source>
        <dbReference type="ARBA" id="ARBA00022824"/>
    </source>
</evidence>
<dbReference type="InterPro" id="IPR001382">
    <property type="entry name" value="Glyco_hydro_47"/>
</dbReference>
<feature type="region of interest" description="Disordered" evidence="8">
    <location>
        <begin position="859"/>
        <end position="899"/>
    </location>
</feature>
<evidence type="ECO:0000256" key="1">
    <source>
        <dbReference type="ARBA" id="ARBA00004240"/>
    </source>
</evidence>
<dbReference type="InterPro" id="IPR012341">
    <property type="entry name" value="6hp_glycosidase-like_sf"/>
</dbReference>
<feature type="active site" description="Proton donor" evidence="5">
    <location>
        <position position="132"/>
    </location>
</feature>
<protein>
    <recommendedName>
        <fullName evidence="7">alpha-1,2-Mannosidase</fullName>
        <ecNumber evidence="7">3.2.1.-</ecNumber>
    </recommendedName>
</protein>
<evidence type="ECO:0000256" key="4">
    <source>
        <dbReference type="ARBA" id="ARBA00023180"/>
    </source>
</evidence>
<feature type="active site" evidence="5">
    <location>
        <position position="316"/>
    </location>
</feature>
<comment type="caution">
    <text evidence="9">The sequence shown here is derived from an EMBL/GenBank/DDBJ whole genome shotgun (WGS) entry which is preliminary data.</text>
</comment>
<feature type="region of interest" description="Disordered" evidence="8">
    <location>
        <begin position="552"/>
        <end position="581"/>
    </location>
</feature>
<sequence>MSPSAIKTLRDDTRTLFYHGYDNYMTHAFPEDELRPLSCKPQTRNRKNPADIGVNDVLGNYTVTLVDSLSTLAILASDEDPVHASKALEEFQKGVERLVGLYGDGRVDKAGKKSCGSRACAFDLDSKVQVFETNIRGLGGLLSAHLFAVGELPIRGYAPEWKAVKAGRTGGGVEEVIEWPGGWRYDGQLLRLALDLGERLLPAFGTATGLPYPRVNLRHGIPFYRDSEAGVCRLDGTSTDPREITETCAAGAGSLVLEFTTLSRLTGDERFEKLAKRAFWAVWERRSGINLIGNGLDAESGTWTLPALSGIGAGIDSFYEYALKSSILLSHLSPPTTPNPNTTTLHPIDDHTTFLSIYDQTHAAINHHILRPTPPESHPYYAQSDFHTGAPRYTWLDNLSAYYPGLLTLAGHLPEAITSHALFTALWTRYHALPERWQPAGGGIIDPNFRHWAGRPEFIESTYYLYQATRDPFYLHVGEMALKDITRRCWTACGWADLGDVMKGLQRDRMESFFLGETAKYLYLLFQAEHPLNKGDRPVVFSTEGHPLVVPEKFRQSSQNRPLRGRKAEPASAAAAPPPQPICPLPPSPAPLTGSNIPLRPDYFHAAALASLHLQTPNNTVTLTSDSNTTFNTTTAATKSLLYPWTLPPSLTPQKGFSARIPTPVLSTLTFPNLNPHAGANSPEEKGLVPLGALQKTLNGVLITSLSNLRLSLVQDGFSSPGELGEEGVFRVSGVGGWMLGRDEKVLVSPRALEGVSPADPHFRRVRDLEMVDLVLDVPLAVVEGGEGEEDSVRVEGEVDEEDEEEVVVLMEDVTETDVGGFGDDNKDDDPADGIENLAKRTTPENLWHDLETLLSNLLAPLSPPSQPPSQPPHPRLSRTTIPAILPTGPGAAPLPASLNPTDADLSTLPLGNLPMTSIFYLKDTLCHNKLPVHIARNYNILVVSRGGCSFSEKLANVPSFPPAGESLKLVVVISFPEEGTGAELYTSPESRGRKMVTGREEEGLIRPLLDEPQRLPSGLERRHGIAMVMVEGSEGVVEGLKAAATGLGGFGGGNGEGEGFWEEVVVGRNGGGGRAGEKVAGGPGMGVKRRYWFESMGTVIGNLVMV</sequence>
<name>A0A4V5N382_9PEZI</name>
<feature type="active site" description="Proton donor" evidence="5">
    <location>
        <position position="435"/>
    </location>
</feature>
<feature type="region of interest" description="Disordered" evidence="8">
    <location>
        <begin position="817"/>
        <end position="836"/>
    </location>
</feature>
<dbReference type="InterPro" id="IPR036026">
    <property type="entry name" value="Seven-hairpin_glycosidases"/>
</dbReference>
<dbReference type="PANTHER" id="PTHR45679:SF5">
    <property type="entry name" value="ER DEGRADATION-ENHANCING ALPHA-MANNOSIDASE-LIKE PROTEIN 1"/>
    <property type="match status" value="1"/>
</dbReference>
<evidence type="ECO:0000313" key="10">
    <source>
        <dbReference type="Proteomes" id="UP000308549"/>
    </source>
</evidence>
<dbReference type="GO" id="GO:0016020">
    <property type="term" value="C:membrane"/>
    <property type="evidence" value="ECO:0007669"/>
    <property type="project" value="InterPro"/>
</dbReference>
<dbReference type="GO" id="GO:0005975">
    <property type="term" value="P:carbohydrate metabolic process"/>
    <property type="evidence" value="ECO:0007669"/>
    <property type="project" value="InterPro"/>
</dbReference>
<feature type="compositionally biased region" description="Pro residues" evidence="8">
    <location>
        <begin position="862"/>
        <end position="875"/>
    </location>
</feature>
<dbReference type="EMBL" id="NAJL01000070">
    <property type="protein sequence ID" value="TKA22589.1"/>
    <property type="molecule type" value="Genomic_DNA"/>
</dbReference>
<evidence type="ECO:0000313" key="9">
    <source>
        <dbReference type="EMBL" id="TKA22589.1"/>
    </source>
</evidence>
<reference evidence="9 10" key="1">
    <citation type="submission" date="2017-03" db="EMBL/GenBank/DDBJ databases">
        <title>Genomes of endolithic fungi from Antarctica.</title>
        <authorList>
            <person name="Coleine C."/>
            <person name="Masonjones S."/>
            <person name="Stajich J.E."/>
        </authorList>
    </citation>
    <scope>NUCLEOTIDE SEQUENCE [LARGE SCALE GENOMIC DNA]</scope>
    <source>
        <strain evidence="9 10">CCFEE 6315</strain>
    </source>
</reference>
<comment type="subcellular location">
    <subcellularLocation>
        <location evidence="1">Endoplasmic reticulum</location>
    </subcellularLocation>
</comment>
<dbReference type="GO" id="GO:0004571">
    <property type="term" value="F:mannosyl-oligosaccharide 1,2-alpha-mannosidase activity"/>
    <property type="evidence" value="ECO:0007669"/>
    <property type="project" value="InterPro"/>
</dbReference>
<feature type="compositionally biased region" description="Low complexity" evidence="8">
    <location>
        <begin position="882"/>
        <end position="897"/>
    </location>
</feature>
<dbReference type="PANTHER" id="PTHR45679">
    <property type="entry name" value="ER DEGRADATION-ENHANCING ALPHA-MANNOSIDASE-LIKE PROTEIN 2"/>
    <property type="match status" value="1"/>
</dbReference>
<dbReference type="PRINTS" id="PR00747">
    <property type="entry name" value="GLYHDRLASE47"/>
</dbReference>
<dbReference type="Pfam" id="PF01532">
    <property type="entry name" value="Glyco_hydro_47"/>
    <property type="match status" value="1"/>
</dbReference>
<feature type="active site" evidence="5">
    <location>
        <position position="457"/>
    </location>
</feature>
<organism evidence="9 10">
    <name type="scientific">Salinomyces thailandicus</name>
    <dbReference type="NCBI Taxonomy" id="706561"/>
    <lineage>
        <taxon>Eukaryota</taxon>
        <taxon>Fungi</taxon>
        <taxon>Dikarya</taxon>
        <taxon>Ascomycota</taxon>
        <taxon>Pezizomycotina</taxon>
        <taxon>Dothideomycetes</taxon>
        <taxon>Dothideomycetidae</taxon>
        <taxon>Mycosphaerellales</taxon>
        <taxon>Teratosphaeriaceae</taxon>
        <taxon>Salinomyces</taxon>
    </lineage>
</organism>
<evidence type="ECO:0000256" key="8">
    <source>
        <dbReference type="SAM" id="MobiDB-lite"/>
    </source>
</evidence>
<dbReference type="Gene3D" id="1.50.10.10">
    <property type="match status" value="1"/>
</dbReference>
<dbReference type="InterPro" id="IPR044674">
    <property type="entry name" value="EDEM1/2/3"/>
</dbReference>
<dbReference type="Proteomes" id="UP000308549">
    <property type="component" value="Unassembled WGS sequence"/>
</dbReference>